<reference evidence="1" key="1">
    <citation type="submission" date="2022-06" db="EMBL/GenBank/DDBJ databases">
        <title>Gracilimonas sp. CAU 1638 isolated from sea sediment.</title>
        <authorList>
            <person name="Kim W."/>
        </authorList>
    </citation>
    <scope>NUCLEOTIDE SEQUENCE</scope>
    <source>
        <strain evidence="1">CAU 1638</strain>
    </source>
</reference>
<dbReference type="RefSeq" id="WP_255131749.1">
    <property type="nucleotide sequence ID" value="NZ_JANDBC010000001.1"/>
</dbReference>
<organism evidence="1 2">
    <name type="scientific">Gracilimonas sediminicola</name>
    <dbReference type="NCBI Taxonomy" id="2952158"/>
    <lineage>
        <taxon>Bacteria</taxon>
        <taxon>Pseudomonadati</taxon>
        <taxon>Balneolota</taxon>
        <taxon>Balneolia</taxon>
        <taxon>Balneolales</taxon>
        <taxon>Balneolaceae</taxon>
        <taxon>Gracilimonas</taxon>
    </lineage>
</organism>
<name>A0A9X2L0E0_9BACT</name>
<evidence type="ECO:0000313" key="1">
    <source>
        <dbReference type="EMBL" id="MCP9290041.1"/>
    </source>
</evidence>
<protein>
    <submittedName>
        <fullName evidence="1">Uncharacterized protein</fullName>
    </submittedName>
</protein>
<dbReference type="AlphaFoldDB" id="A0A9X2L0E0"/>
<accession>A0A9X2L0E0</accession>
<evidence type="ECO:0000313" key="2">
    <source>
        <dbReference type="Proteomes" id="UP001139125"/>
    </source>
</evidence>
<gene>
    <name evidence="1" type="ORF">NM125_00445</name>
</gene>
<keyword evidence="2" id="KW-1185">Reference proteome</keyword>
<comment type="caution">
    <text evidence="1">The sequence shown here is derived from an EMBL/GenBank/DDBJ whole genome shotgun (WGS) entry which is preliminary data.</text>
</comment>
<proteinExistence type="predicted"/>
<dbReference type="EMBL" id="JANDBC010000001">
    <property type="protein sequence ID" value="MCP9290041.1"/>
    <property type="molecule type" value="Genomic_DNA"/>
</dbReference>
<sequence>MKNPQTITEAIPSAVKAVFDSMGSSNEFGIPSEIDTQKLAEYVCEQEVMQEALTKQVKAELEERRVFLEELSKMYFDEKKHYEDEIAEHEYSKAGVLG</sequence>
<dbReference type="Proteomes" id="UP001139125">
    <property type="component" value="Unassembled WGS sequence"/>
</dbReference>